<feature type="region of interest" description="Disordered" evidence="1">
    <location>
        <begin position="125"/>
        <end position="149"/>
    </location>
</feature>
<dbReference type="Pfam" id="PF13546">
    <property type="entry name" value="DDE_5"/>
    <property type="match status" value="1"/>
</dbReference>
<organism evidence="3 4">
    <name type="scientific">Xanthomonas oryzae pv. oryzae (strain PXO99A)</name>
    <dbReference type="NCBI Taxonomy" id="360094"/>
    <lineage>
        <taxon>Bacteria</taxon>
        <taxon>Pseudomonadati</taxon>
        <taxon>Pseudomonadota</taxon>
        <taxon>Gammaproteobacteria</taxon>
        <taxon>Lysobacterales</taxon>
        <taxon>Lysobacteraceae</taxon>
        <taxon>Xanthomonas</taxon>
    </lineage>
</organism>
<sequence>MHSVGVARQYCGRLGKTDNCQVAVSLSIANEHGSLPVGYRLYLPEQWAQDTVRRKKAGVPDQVVFQTKTALAMDQIDSALATGIAAGVVLADAAYGTETHWRDQLSERGLLYMVGVRSNTKVWWGSHQPAPMPPASPKGGRPRTRPMRDSAHAPISVHEVAQSLPARTYRQVSWRQGSDATLSSRFAAVRVRAAHNCQAHDEQWLLIEWPPGESEPRHYWFSTLPKQTPVKTLECNVTIPTRLPRWPSDWLGLSPEASHTARVAGSHRTNGFGFSNTVELTRCQHRNFSQPSADPPCGSGIAFMSAPHPGRRGLPGSPEVVYCHAASEAT</sequence>
<protein>
    <submittedName>
        <fullName evidence="3">ISXo8</fullName>
    </submittedName>
</protein>
<dbReference type="HOGENOM" id="CLU_033141_1_0_6"/>
<reference evidence="3 4" key="1">
    <citation type="journal article" date="2008" name="BMC Genomics">
        <title>Genome sequence and rapid evolution of the rice pathogen Xanthomonas oryzae pv. oryzae PXO99A.</title>
        <authorList>
            <person name="Salzberg S.L."/>
            <person name="Sommer D.D."/>
            <person name="Schatz M.C."/>
            <person name="Phillippy A.M."/>
            <person name="Rabinowicz P.D."/>
            <person name="Tsuge S."/>
            <person name="Furutani A."/>
            <person name="Ochiai H."/>
            <person name="Delcher A.L."/>
            <person name="Kelley D."/>
            <person name="Madupu R."/>
            <person name="Puiu D."/>
            <person name="Radune D."/>
            <person name="Shumway M."/>
            <person name="Trapnell C."/>
            <person name="Aparna G."/>
            <person name="Jha G."/>
            <person name="Pandey A."/>
            <person name="Patil P.B."/>
            <person name="Ishihara H."/>
            <person name="Meyer D.F."/>
            <person name="Szurek B."/>
            <person name="Verdier V."/>
            <person name="Koebnik R."/>
            <person name="Dow J.M."/>
            <person name="Ryan R.P."/>
            <person name="Hirata H."/>
            <person name="Tsuyumu S."/>
            <person name="Won Lee S."/>
            <person name="Seo Y.S."/>
            <person name="Sriariyanum M."/>
            <person name="Ronald P.C."/>
            <person name="Sonti R.V."/>
            <person name="Van Sluys M.A."/>
            <person name="Leach J.E."/>
            <person name="White F.F."/>
            <person name="Bogdanove A.J."/>
        </authorList>
    </citation>
    <scope>NUCLEOTIDE SEQUENCE [LARGE SCALE GENOMIC DNA]</scope>
    <source>
        <strain evidence="3 4">PXO99A</strain>
    </source>
</reference>
<name>A0A0K0GL05_XANOP</name>
<dbReference type="InterPro" id="IPR038721">
    <property type="entry name" value="IS701-like_DDE_dom"/>
</dbReference>
<evidence type="ECO:0000313" key="3">
    <source>
        <dbReference type="EMBL" id="ACD58946.1"/>
    </source>
</evidence>
<dbReference type="EMBL" id="CP000967">
    <property type="protein sequence ID" value="ACD58946.1"/>
    <property type="molecule type" value="Genomic_DNA"/>
</dbReference>
<dbReference type="AlphaFoldDB" id="A0A0K0GL05"/>
<evidence type="ECO:0000313" key="4">
    <source>
        <dbReference type="Proteomes" id="UP000001740"/>
    </source>
</evidence>
<dbReference type="NCBIfam" id="NF033540">
    <property type="entry name" value="transpos_IS701"/>
    <property type="match status" value="1"/>
</dbReference>
<dbReference type="InterPro" id="IPR039365">
    <property type="entry name" value="IS701-like"/>
</dbReference>
<proteinExistence type="predicted"/>
<dbReference type="PANTHER" id="PTHR33627:SF1">
    <property type="entry name" value="TRANSPOSASE"/>
    <property type="match status" value="1"/>
</dbReference>
<dbReference type="Proteomes" id="UP000001740">
    <property type="component" value="Chromosome"/>
</dbReference>
<dbReference type="KEGG" id="xop:PXO_00548"/>
<accession>A0A0K0GL05</accession>
<dbReference type="PANTHER" id="PTHR33627">
    <property type="entry name" value="TRANSPOSASE"/>
    <property type="match status" value="1"/>
</dbReference>
<dbReference type="SUPFAM" id="SSF53098">
    <property type="entry name" value="Ribonuclease H-like"/>
    <property type="match status" value="1"/>
</dbReference>
<dbReference type="eggNOG" id="COG5659">
    <property type="taxonomic scope" value="Bacteria"/>
</dbReference>
<dbReference type="InterPro" id="IPR012337">
    <property type="entry name" value="RNaseH-like_sf"/>
</dbReference>
<gene>
    <name evidence="3" type="ordered locus">PXO_00548</name>
</gene>
<evidence type="ECO:0000256" key="1">
    <source>
        <dbReference type="SAM" id="MobiDB-lite"/>
    </source>
</evidence>
<feature type="domain" description="Transposase IS701-like DDE" evidence="2">
    <location>
        <begin position="2"/>
        <end position="180"/>
    </location>
</feature>
<evidence type="ECO:0000259" key="2">
    <source>
        <dbReference type="Pfam" id="PF13546"/>
    </source>
</evidence>